<dbReference type="Gene3D" id="3.40.50.12780">
    <property type="entry name" value="N-terminal domain of ligase-like"/>
    <property type="match status" value="1"/>
</dbReference>
<dbReference type="Pfam" id="PF00501">
    <property type="entry name" value="AMP-binding"/>
    <property type="match status" value="1"/>
</dbReference>
<evidence type="ECO:0000313" key="6">
    <source>
        <dbReference type="Proteomes" id="UP000252519"/>
    </source>
</evidence>
<dbReference type="Proteomes" id="UP000252519">
    <property type="component" value="Unassembled WGS sequence"/>
</dbReference>
<evidence type="ECO:0000259" key="4">
    <source>
        <dbReference type="Pfam" id="PF00501"/>
    </source>
</evidence>
<dbReference type="GO" id="GO:0016020">
    <property type="term" value="C:membrane"/>
    <property type="evidence" value="ECO:0007669"/>
    <property type="project" value="TreeGrafter"/>
</dbReference>
<dbReference type="PANTHER" id="PTHR43272:SF107">
    <property type="entry name" value="LONG-CHAIN-FATTY-ACID--COA LIGASE 5"/>
    <property type="match status" value="1"/>
</dbReference>
<keyword evidence="2" id="KW-0276">Fatty acid metabolism</keyword>
<organism evidence="5 6">
    <name type="scientific">Ancylostoma caninum</name>
    <name type="common">Dog hookworm</name>
    <dbReference type="NCBI Taxonomy" id="29170"/>
    <lineage>
        <taxon>Eukaryota</taxon>
        <taxon>Metazoa</taxon>
        <taxon>Ecdysozoa</taxon>
        <taxon>Nematoda</taxon>
        <taxon>Chromadorea</taxon>
        <taxon>Rhabditida</taxon>
        <taxon>Rhabditina</taxon>
        <taxon>Rhabditomorpha</taxon>
        <taxon>Strongyloidea</taxon>
        <taxon>Ancylostomatidae</taxon>
        <taxon>Ancylostomatinae</taxon>
        <taxon>Ancylostoma</taxon>
    </lineage>
</organism>
<dbReference type="EMBL" id="JOJR01000900">
    <property type="protein sequence ID" value="RCN33553.1"/>
    <property type="molecule type" value="Genomic_DNA"/>
</dbReference>
<dbReference type="GO" id="GO:0005783">
    <property type="term" value="C:endoplasmic reticulum"/>
    <property type="evidence" value="ECO:0007669"/>
    <property type="project" value="TreeGrafter"/>
</dbReference>
<dbReference type="AlphaFoldDB" id="A0A368FN35"/>
<sequence length="226" mass="24892">MLESLKCAGIFYRGFVDLIDHFIVGTSGSSFPSYLSLAAAGAVTMGLGYYLTKNNNDGKINPLVDPLNQTVKQKDGSRITAYLKDGKLQSYVYDDARTLYQGVRRGARVSSNGPMLGHRVKKADGTEPYEWLSYNEVIERSNDVSIAFRELGIPTGNDTNIGIYCKNRPEWIITELASYNFSNVIVPIYETLGFEACVFILNQSEMQIVVCDAVSKAMGMPPGAKT</sequence>
<proteinExistence type="predicted"/>
<accession>A0A368FN35</accession>
<evidence type="ECO:0000256" key="2">
    <source>
        <dbReference type="ARBA" id="ARBA00022832"/>
    </source>
</evidence>
<protein>
    <recommendedName>
        <fullName evidence="3">long-chain-fatty-acid--CoA ligase</fullName>
        <ecNumber evidence="3">6.2.1.3</ecNumber>
    </recommendedName>
</protein>
<keyword evidence="2" id="KW-0443">Lipid metabolism</keyword>
<comment type="caution">
    <text evidence="5">The sequence shown here is derived from an EMBL/GenBank/DDBJ whole genome shotgun (WGS) entry which is preliminary data.</text>
</comment>
<dbReference type="GO" id="GO:0004467">
    <property type="term" value="F:long-chain fatty acid-CoA ligase activity"/>
    <property type="evidence" value="ECO:0007669"/>
    <property type="project" value="UniProtKB-EC"/>
</dbReference>
<evidence type="ECO:0000256" key="3">
    <source>
        <dbReference type="ARBA" id="ARBA00026121"/>
    </source>
</evidence>
<dbReference type="EC" id="6.2.1.3" evidence="3"/>
<dbReference type="PANTHER" id="PTHR43272">
    <property type="entry name" value="LONG-CHAIN-FATTY-ACID--COA LIGASE"/>
    <property type="match status" value="1"/>
</dbReference>
<feature type="domain" description="AMP-dependent synthetase/ligase" evidence="4">
    <location>
        <begin position="127"/>
        <end position="213"/>
    </location>
</feature>
<dbReference type="SUPFAM" id="SSF56801">
    <property type="entry name" value="Acetyl-CoA synthetase-like"/>
    <property type="match status" value="1"/>
</dbReference>
<evidence type="ECO:0000256" key="1">
    <source>
        <dbReference type="ARBA" id="ARBA00022598"/>
    </source>
</evidence>
<dbReference type="InterPro" id="IPR042099">
    <property type="entry name" value="ANL_N_sf"/>
</dbReference>
<dbReference type="OrthoDB" id="1700726at2759"/>
<evidence type="ECO:0000313" key="5">
    <source>
        <dbReference type="EMBL" id="RCN33553.1"/>
    </source>
</evidence>
<name>A0A368FN35_ANCCA</name>
<dbReference type="STRING" id="29170.A0A368FN35"/>
<gene>
    <name evidence="5" type="ORF">ANCCAN_20618</name>
</gene>
<dbReference type="InterPro" id="IPR000873">
    <property type="entry name" value="AMP-dep_synth/lig_dom"/>
</dbReference>
<reference evidence="5 6" key="1">
    <citation type="submission" date="2014-10" db="EMBL/GenBank/DDBJ databases">
        <title>Draft genome of the hookworm Ancylostoma caninum.</title>
        <authorList>
            <person name="Mitreva M."/>
        </authorList>
    </citation>
    <scope>NUCLEOTIDE SEQUENCE [LARGE SCALE GENOMIC DNA]</scope>
    <source>
        <strain evidence="5 6">Baltimore</strain>
    </source>
</reference>
<keyword evidence="1" id="KW-0436">Ligase</keyword>
<keyword evidence="6" id="KW-1185">Reference proteome</keyword>